<proteinExistence type="predicted"/>
<dbReference type="Proteomes" id="UP001458880">
    <property type="component" value="Unassembled WGS sequence"/>
</dbReference>
<evidence type="ECO:0000313" key="2">
    <source>
        <dbReference type="Proteomes" id="UP001458880"/>
    </source>
</evidence>
<evidence type="ECO:0000313" key="1">
    <source>
        <dbReference type="EMBL" id="KAK9718634.1"/>
    </source>
</evidence>
<keyword evidence="2" id="KW-1185">Reference proteome</keyword>
<name>A0AAW1KIE1_POPJA</name>
<protein>
    <submittedName>
        <fullName evidence="1">Uncharacterized protein</fullName>
    </submittedName>
</protein>
<sequence>MLKFLYSSVLASTNEHTLNILKLNHNMNFHGLASALLSGLDFAKCKKFLLNFISTVEHNFGDKLNVC</sequence>
<comment type="caution">
    <text evidence="1">The sequence shown here is derived from an EMBL/GenBank/DDBJ whole genome shotgun (WGS) entry which is preliminary data.</text>
</comment>
<reference evidence="1 2" key="1">
    <citation type="journal article" date="2024" name="BMC Genomics">
        <title>De novo assembly and annotation of Popillia japonica's genome with initial clues to its potential as an invasive pest.</title>
        <authorList>
            <person name="Cucini C."/>
            <person name="Boschi S."/>
            <person name="Funari R."/>
            <person name="Cardaioli E."/>
            <person name="Iannotti N."/>
            <person name="Marturano G."/>
            <person name="Paoli F."/>
            <person name="Bruttini M."/>
            <person name="Carapelli A."/>
            <person name="Frati F."/>
            <person name="Nardi F."/>
        </authorList>
    </citation>
    <scope>NUCLEOTIDE SEQUENCE [LARGE SCALE GENOMIC DNA]</scope>
    <source>
        <strain evidence="1">DMR45628</strain>
    </source>
</reference>
<dbReference type="AlphaFoldDB" id="A0AAW1KIE1"/>
<dbReference type="EMBL" id="JASPKY010000226">
    <property type="protein sequence ID" value="KAK9718634.1"/>
    <property type="molecule type" value="Genomic_DNA"/>
</dbReference>
<gene>
    <name evidence="1" type="ORF">QE152_g23069</name>
</gene>
<organism evidence="1 2">
    <name type="scientific">Popillia japonica</name>
    <name type="common">Japanese beetle</name>
    <dbReference type="NCBI Taxonomy" id="7064"/>
    <lineage>
        <taxon>Eukaryota</taxon>
        <taxon>Metazoa</taxon>
        <taxon>Ecdysozoa</taxon>
        <taxon>Arthropoda</taxon>
        <taxon>Hexapoda</taxon>
        <taxon>Insecta</taxon>
        <taxon>Pterygota</taxon>
        <taxon>Neoptera</taxon>
        <taxon>Endopterygota</taxon>
        <taxon>Coleoptera</taxon>
        <taxon>Polyphaga</taxon>
        <taxon>Scarabaeiformia</taxon>
        <taxon>Scarabaeidae</taxon>
        <taxon>Rutelinae</taxon>
        <taxon>Popillia</taxon>
    </lineage>
</organism>
<accession>A0AAW1KIE1</accession>